<gene>
    <name evidence="1" type="ORF">PR048_011739</name>
</gene>
<dbReference type="EMBL" id="JARBHB010000004">
    <property type="protein sequence ID" value="KAJ8885541.1"/>
    <property type="molecule type" value="Genomic_DNA"/>
</dbReference>
<evidence type="ECO:0000313" key="1">
    <source>
        <dbReference type="EMBL" id="KAJ8885541.1"/>
    </source>
</evidence>
<evidence type="ECO:0000313" key="2">
    <source>
        <dbReference type="Proteomes" id="UP001159363"/>
    </source>
</evidence>
<comment type="caution">
    <text evidence="1">The sequence shown here is derived from an EMBL/GenBank/DDBJ whole genome shotgun (WGS) entry which is preliminary data.</text>
</comment>
<dbReference type="Proteomes" id="UP001159363">
    <property type="component" value="Chromosome X"/>
</dbReference>
<reference evidence="1 2" key="1">
    <citation type="submission" date="2023-02" db="EMBL/GenBank/DDBJ databases">
        <title>LHISI_Scaffold_Assembly.</title>
        <authorList>
            <person name="Stuart O.P."/>
            <person name="Cleave R."/>
            <person name="Magrath M.J.L."/>
            <person name="Mikheyev A.S."/>
        </authorList>
    </citation>
    <scope>NUCLEOTIDE SEQUENCE [LARGE SCALE GENOMIC DNA]</scope>
    <source>
        <strain evidence="1">Daus_M_001</strain>
        <tissue evidence="1">Leg muscle</tissue>
    </source>
</reference>
<proteinExistence type="predicted"/>
<sequence length="111" mass="13173">MSDFKAEKYFGIPCRTLQRYVKSGRITKSKLERKFALSEEQTTELCSRLLLLAEVGYPLMAKVLRLCVYKYCETNKIEHQFSDIKQIENCKWARQFLRDNTYTFDQKSPKS</sequence>
<accession>A0ABQ9HME1</accession>
<protein>
    <recommendedName>
        <fullName evidence="3">HTH merR-type domain-containing protein</fullName>
    </recommendedName>
</protein>
<organism evidence="1 2">
    <name type="scientific">Dryococelus australis</name>
    <dbReference type="NCBI Taxonomy" id="614101"/>
    <lineage>
        <taxon>Eukaryota</taxon>
        <taxon>Metazoa</taxon>
        <taxon>Ecdysozoa</taxon>
        <taxon>Arthropoda</taxon>
        <taxon>Hexapoda</taxon>
        <taxon>Insecta</taxon>
        <taxon>Pterygota</taxon>
        <taxon>Neoptera</taxon>
        <taxon>Polyneoptera</taxon>
        <taxon>Phasmatodea</taxon>
        <taxon>Verophasmatodea</taxon>
        <taxon>Anareolatae</taxon>
        <taxon>Phasmatidae</taxon>
        <taxon>Eurycanthinae</taxon>
        <taxon>Dryococelus</taxon>
    </lineage>
</organism>
<name>A0ABQ9HME1_9NEOP</name>
<evidence type="ECO:0008006" key="3">
    <source>
        <dbReference type="Google" id="ProtNLM"/>
    </source>
</evidence>
<keyword evidence="2" id="KW-1185">Reference proteome</keyword>